<name>A0A9X7BG54_BACCE</name>
<comment type="caution">
    <text evidence="3">The sequence shown here is derived from an EMBL/GenBank/DDBJ whole genome shotgun (WGS) entry which is preliminary data.</text>
</comment>
<sequence length="281" mass="31777">MARARSPNRDKAFEIFKEHNGDITNRKIAEILEEKEKTISSWKSRYKWVAKLNGSDCSTAMKSDCSTTKKKCSTAKGGAPKGNKNAEGNSGNQNSKYGNKNAVGHGAPTRNSNAVTHGLFRKYLPAEVYELKEELSKAFQNDPLAMLWESIELHYANIIYSQSVMFVRDKEDMTKELRKTKESFSKNGSSSEEEYEIQFAWDKQANLLNAQSRAFAEFRSLIKQFDELAHVNDKRRLELDKMRVETQFVEERIKLIKGTKKDTTLMNALINVINGGDGSGG</sequence>
<protein>
    <submittedName>
        <fullName evidence="3">Terminase</fullName>
    </submittedName>
</protein>
<dbReference type="RefSeq" id="WP_098659920.1">
    <property type="nucleotide sequence ID" value="NZ_NVDQ01000007.1"/>
</dbReference>
<organism evidence="3 4">
    <name type="scientific">Bacillus cereus</name>
    <dbReference type="NCBI Taxonomy" id="1396"/>
    <lineage>
        <taxon>Bacteria</taxon>
        <taxon>Bacillati</taxon>
        <taxon>Bacillota</taxon>
        <taxon>Bacilli</taxon>
        <taxon>Bacillales</taxon>
        <taxon>Bacillaceae</taxon>
        <taxon>Bacillus</taxon>
        <taxon>Bacillus cereus group</taxon>
    </lineage>
</organism>
<evidence type="ECO:0000259" key="2">
    <source>
        <dbReference type="Pfam" id="PF10668"/>
    </source>
</evidence>
<dbReference type="Proteomes" id="UP000226257">
    <property type="component" value="Unassembled WGS sequence"/>
</dbReference>
<evidence type="ECO:0000313" key="4">
    <source>
        <dbReference type="Proteomes" id="UP000226257"/>
    </source>
</evidence>
<feature type="compositionally biased region" description="Polar residues" evidence="1">
    <location>
        <begin position="86"/>
        <end position="98"/>
    </location>
</feature>
<evidence type="ECO:0000256" key="1">
    <source>
        <dbReference type="SAM" id="MobiDB-lite"/>
    </source>
</evidence>
<reference evidence="3 4" key="1">
    <citation type="submission" date="2017-09" db="EMBL/GenBank/DDBJ databases">
        <title>Large-scale bioinformatics analysis of Bacillus genomes uncovers conserved roles of natural products in bacterial physiology.</title>
        <authorList>
            <consortium name="Agbiome Team Llc"/>
            <person name="Bleich R.M."/>
            <person name="Grubbs K.J."/>
            <person name="Santa Maria K.C."/>
            <person name="Allen S.E."/>
            <person name="Farag S."/>
            <person name="Shank E.A."/>
            <person name="Bowers A."/>
        </authorList>
    </citation>
    <scope>NUCLEOTIDE SEQUENCE [LARGE SCALE GENOMIC DNA]</scope>
    <source>
        <strain evidence="3 4">AFS060282</strain>
    </source>
</reference>
<dbReference type="NCBIfam" id="NF040601">
    <property type="entry name" value="TerS_not_xtmA"/>
    <property type="match status" value="1"/>
</dbReference>
<accession>A0A9X7BG54</accession>
<feature type="domain" description="PBSX phage terminase small subunit-like N-terminal" evidence="2">
    <location>
        <begin position="1"/>
        <end position="53"/>
    </location>
</feature>
<feature type="region of interest" description="Disordered" evidence="1">
    <location>
        <begin position="60"/>
        <end position="111"/>
    </location>
</feature>
<dbReference type="EMBL" id="NVDQ01000007">
    <property type="protein sequence ID" value="PFV11227.1"/>
    <property type="molecule type" value="Genomic_DNA"/>
</dbReference>
<gene>
    <name evidence="3" type="ORF">COK98_02855</name>
</gene>
<evidence type="ECO:0000313" key="3">
    <source>
        <dbReference type="EMBL" id="PFV11227.1"/>
    </source>
</evidence>
<dbReference type="InterPro" id="IPR018925">
    <property type="entry name" value="XtmA-like_N"/>
</dbReference>
<dbReference type="Pfam" id="PF10668">
    <property type="entry name" value="Phage_terminase"/>
    <property type="match status" value="1"/>
</dbReference>
<proteinExistence type="predicted"/>
<dbReference type="AlphaFoldDB" id="A0A9X7BG54"/>